<dbReference type="InterPro" id="IPR011701">
    <property type="entry name" value="MFS"/>
</dbReference>
<name>A0A078B8C1_STYLE</name>
<dbReference type="Pfam" id="PF13347">
    <property type="entry name" value="MFS_2"/>
    <property type="match status" value="1"/>
</dbReference>
<dbReference type="Gene3D" id="1.20.1250.20">
    <property type="entry name" value="MFS general substrate transporter like domains"/>
    <property type="match status" value="2"/>
</dbReference>
<dbReference type="OrthoDB" id="1730117at2759"/>
<organism evidence="3 4">
    <name type="scientific">Stylonychia lemnae</name>
    <name type="common">Ciliate</name>
    <dbReference type="NCBI Taxonomy" id="5949"/>
    <lineage>
        <taxon>Eukaryota</taxon>
        <taxon>Sar</taxon>
        <taxon>Alveolata</taxon>
        <taxon>Ciliophora</taxon>
        <taxon>Intramacronucleata</taxon>
        <taxon>Spirotrichea</taxon>
        <taxon>Stichotrichia</taxon>
        <taxon>Sporadotrichida</taxon>
        <taxon>Oxytrichidae</taxon>
        <taxon>Stylonychinae</taxon>
        <taxon>Stylonychia</taxon>
    </lineage>
</organism>
<evidence type="ECO:0000313" key="3">
    <source>
        <dbReference type="EMBL" id="CDW90654.1"/>
    </source>
</evidence>
<dbReference type="OMA" id="MMAKEND"/>
<dbReference type="GO" id="GO:0008643">
    <property type="term" value="P:carbohydrate transport"/>
    <property type="evidence" value="ECO:0007669"/>
    <property type="project" value="InterPro"/>
</dbReference>
<comment type="similarity">
    <text evidence="1">Belongs to the major facilitator superfamily.</text>
</comment>
<gene>
    <name evidence="3" type="primary">Contig15641.g16662</name>
    <name evidence="3" type="ORF">STYLEM_19799</name>
</gene>
<proteinExistence type="inferred from homology"/>
<feature type="transmembrane region" description="Helical" evidence="2">
    <location>
        <begin position="469"/>
        <end position="494"/>
    </location>
</feature>
<evidence type="ECO:0008006" key="5">
    <source>
        <dbReference type="Google" id="ProtNLM"/>
    </source>
</evidence>
<dbReference type="PANTHER" id="PTHR11328:SF28">
    <property type="entry name" value="MAJOR FACILITATOR SUPERFAMILY DOMAIN-CONTAINING PROTEIN 12"/>
    <property type="match status" value="1"/>
</dbReference>
<keyword evidence="2" id="KW-0812">Transmembrane</keyword>
<dbReference type="InParanoid" id="A0A078B8C1"/>
<evidence type="ECO:0000256" key="2">
    <source>
        <dbReference type="SAM" id="Phobius"/>
    </source>
</evidence>
<reference evidence="3 4" key="1">
    <citation type="submission" date="2014-06" db="EMBL/GenBank/DDBJ databases">
        <authorList>
            <person name="Swart Estienne"/>
        </authorList>
    </citation>
    <scope>NUCLEOTIDE SEQUENCE [LARGE SCALE GENOMIC DNA]</scope>
    <source>
        <strain evidence="3 4">130c</strain>
    </source>
</reference>
<keyword evidence="4" id="KW-1185">Reference proteome</keyword>
<feature type="transmembrane region" description="Helical" evidence="2">
    <location>
        <begin position="500"/>
        <end position="520"/>
    </location>
</feature>
<sequence>MDTTSTDLGDDPNQKLIHQNYNYSVIGIGNSIKDDDTSNSGISISGKSQPIEWTTDIPQQAPTQDVNIQRDGLTATSIWGYAVGHFDNDLVAGLGFTYQLYYLQEIVKLSQVNSGFTILSGQITDGLTTPLIGMASDSCNTRIGKRAPWYIVGTFLVIPSFIGIFVYPPLEGDAQIAYYIILPAVLNVGWAFVQISNMSVVNSLSASTQRRDRLISLRNGFSYLANTLVLVSALIVFSTVKDQILQFRILCLMLGGLGFCTSLYYVLAVREPFLTAEAKRLQKQYLQYTKTGELKETRELEEEEEEIDRNPRTSSMSQKITVWYQWLSEGQFYIYGMAYMLVRVAVNVTMSVQPFYLINVTGFIKTEENPTPLQLALVPLISFITQSIFSLFFYKKMMERFQNRQAVLLASVIVLALGSIPLIILDDDENVRWLVYLLSPIQGLGLAICLNTATSLISDVIGKSESNSAFVYGAYGFFDKVANGVGIFFITAYLNKDPTALRFIVGLTPPLCGLFAYLACMVGHRKYANRLAALSMHNVKRKKSKSINKK</sequence>
<protein>
    <recommendedName>
        <fullName evidence="5">Major facilitator superfamily protein</fullName>
    </recommendedName>
</protein>
<evidence type="ECO:0000313" key="4">
    <source>
        <dbReference type="Proteomes" id="UP000039865"/>
    </source>
</evidence>
<feature type="transmembrane region" description="Helical" evidence="2">
    <location>
        <begin position="176"/>
        <end position="200"/>
    </location>
</feature>
<dbReference type="EMBL" id="CCKQ01018674">
    <property type="protein sequence ID" value="CDW90654.1"/>
    <property type="molecule type" value="Genomic_DNA"/>
</dbReference>
<dbReference type="PANTHER" id="PTHR11328">
    <property type="entry name" value="MAJOR FACILITATOR SUPERFAMILY DOMAIN-CONTAINING PROTEIN"/>
    <property type="match status" value="1"/>
</dbReference>
<dbReference type="Pfam" id="PF07690">
    <property type="entry name" value="MFS_1"/>
    <property type="match status" value="1"/>
</dbReference>
<keyword evidence="2" id="KW-1133">Transmembrane helix</keyword>
<accession>A0A078B8C1</accession>
<feature type="transmembrane region" description="Helical" evidence="2">
    <location>
        <begin position="221"/>
        <end position="240"/>
    </location>
</feature>
<feature type="transmembrane region" description="Helical" evidence="2">
    <location>
        <begin position="376"/>
        <end position="394"/>
    </location>
</feature>
<evidence type="ECO:0000256" key="1">
    <source>
        <dbReference type="ARBA" id="ARBA00008335"/>
    </source>
</evidence>
<dbReference type="AlphaFoldDB" id="A0A078B8C1"/>
<feature type="transmembrane region" description="Helical" evidence="2">
    <location>
        <begin position="437"/>
        <end position="457"/>
    </location>
</feature>
<dbReference type="SUPFAM" id="SSF103473">
    <property type="entry name" value="MFS general substrate transporter"/>
    <property type="match status" value="1"/>
</dbReference>
<feature type="transmembrane region" description="Helical" evidence="2">
    <location>
        <begin position="246"/>
        <end position="267"/>
    </location>
</feature>
<dbReference type="InterPro" id="IPR036259">
    <property type="entry name" value="MFS_trans_sf"/>
</dbReference>
<dbReference type="InterPro" id="IPR039672">
    <property type="entry name" value="MFS_2"/>
</dbReference>
<feature type="transmembrane region" description="Helical" evidence="2">
    <location>
        <begin position="332"/>
        <end position="356"/>
    </location>
</feature>
<keyword evidence="2" id="KW-0472">Membrane</keyword>
<dbReference type="GO" id="GO:0005886">
    <property type="term" value="C:plasma membrane"/>
    <property type="evidence" value="ECO:0007669"/>
    <property type="project" value="TreeGrafter"/>
</dbReference>
<feature type="transmembrane region" description="Helical" evidence="2">
    <location>
        <begin position="149"/>
        <end position="170"/>
    </location>
</feature>
<dbReference type="GO" id="GO:0015293">
    <property type="term" value="F:symporter activity"/>
    <property type="evidence" value="ECO:0007669"/>
    <property type="project" value="InterPro"/>
</dbReference>
<dbReference type="Proteomes" id="UP000039865">
    <property type="component" value="Unassembled WGS sequence"/>
</dbReference>
<feature type="transmembrane region" description="Helical" evidence="2">
    <location>
        <begin position="406"/>
        <end position="425"/>
    </location>
</feature>